<dbReference type="EMBL" id="QOIP01000006">
    <property type="protein sequence ID" value="RLU21785.1"/>
    <property type="molecule type" value="Genomic_DNA"/>
</dbReference>
<sequence length="84" mass="9547">MLYDEETTGECIRELRGGSIPVSPPAIDARQRSGGDLGTCFQRQSFLYGARCEIYVDEKGMFVYFNYQRVNILVSAVGRVILRY</sequence>
<dbReference type="Proteomes" id="UP000279307">
    <property type="component" value="Chromosome 6"/>
</dbReference>
<dbReference type="AlphaFoldDB" id="A0A3L8DMV9"/>
<organism evidence="1 2">
    <name type="scientific">Ooceraea biroi</name>
    <name type="common">Clonal raider ant</name>
    <name type="synonym">Cerapachys biroi</name>
    <dbReference type="NCBI Taxonomy" id="2015173"/>
    <lineage>
        <taxon>Eukaryota</taxon>
        <taxon>Metazoa</taxon>
        <taxon>Ecdysozoa</taxon>
        <taxon>Arthropoda</taxon>
        <taxon>Hexapoda</taxon>
        <taxon>Insecta</taxon>
        <taxon>Pterygota</taxon>
        <taxon>Neoptera</taxon>
        <taxon>Endopterygota</taxon>
        <taxon>Hymenoptera</taxon>
        <taxon>Apocrita</taxon>
        <taxon>Aculeata</taxon>
        <taxon>Formicoidea</taxon>
        <taxon>Formicidae</taxon>
        <taxon>Dorylinae</taxon>
        <taxon>Ooceraea</taxon>
    </lineage>
</organism>
<protein>
    <submittedName>
        <fullName evidence="1">Uncharacterized protein</fullName>
    </submittedName>
</protein>
<comment type="caution">
    <text evidence="1">The sequence shown here is derived from an EMBL/GenBank/DDBJ whole genome shotgun (WGS) entry which is preliminary data.</text>
</comment>
<proteinExistence type="predicted"/>
<gene>
    <name evidence="1" type="ORF">DMN91_006161</name>
</gene>
<name>A0A3L8DMV9_OOCBI</name>
<reference evidence="1 2" key="1">
    <citation type="journal article" date="2018" name="Genome Res.">
        <title>The genomic architecture and molecular evolution of ant odorant receptors.</title>
        <authorList>
            <person name="McKenzie S.K."/>
            <person name="Kronauer D.J.C."/>
        </authorList>
    </citation>
    <scope>NUCLEOTIDE SEQUENCE [LARGE SCALE GENOMIC DNA]</scope>
    <source>
        <strain evidence="1">Clonal line C1</strain>
    </source>
</reference>
<evidence type="ECO:0000313" key="2">
    <source>
        <dbReference type="Proteomes" id="UP000279307"/>
    </source>
</evidence>
<accession>A0A3L8DMV9</accession>
<evidence type="ECO:0000313" key="1">
    <source>
        <dbReference type="EMBL" id="RLU21785.1"/>
    </source>
</evidence>